<reference evidence="2" key="1">
    <citation type="submission" date="2020-05" db="EMBL/GenBank/DDBJ databases">
        <authorList>
            <person name="Chiriac C."/>
            <person name="Salcher M."/>
            <person name="Ghai R."/>
            <person name="Kavagutti S V."/>
        </authorList>
    </citation>
    <scope>NUCLEOTIDE SEQUENCE</scope>
</reference>
<sequence length="159" mass="18682">MLNICDTDKEELVSGLEPQKPEPNKKRFKIKTLGSVGERACHFPNSDNETYEDDETPELNGIFPDRQSFSLAEALNLTKKLNLDPKDVHITASFVDDYLYIEVMHISELNYDQQLEQYNSNLEKYNARIEEDNKRRLEYVSRQIKDLKQQEELLKKKVK</sequence>
<proteinExistence type="predicted"/>
<dbReference type="EMBL" id="LR797252">
    <property type="protein sequence ID" value="CAB4196823.1"/>
    <property type="molecule type" value="Genomic_DNA"/>
</dbReference>
<evidence type="ECO:0000313" key="2">
    <source>
        <dbReference type="EMBL" id="CAB4196823.1"/>
    </source>
</evidence>
<keyword evidence="1" id="KW-0175">Coiled coil</keyword>
<feature type="coiled-coil region" evidence="1">
    <location>
        <begin position="108"/>
        <end position="157"/>
    </location>
</feature>
<gene>
    <name evidence="2" type="ORF">UFOVP1290_343</name>
</gene>
<evidence type="ECO:0000256" key="1">
    <source>
        <dbReference type="SAM" id="Coils"/>
    </source>
</evidence>
<name>A0A6J5RHG9_9CAUD</name>
<organism evidence="2">
    <name type="scientific">uncultured Caudovirales phage</name>
    <dbReference type="NCBI Taxonomy" id="2100421"/>
    <lineage>
        <taxon>Viruses</taxon>
        <taxon>Duplodnaviria</taxon>
        <taxon>Heunggongvirae</taxon>
        <taxon>Uroviricota</taxon>
        <taxon>Caudoviricetes</taxon>
        <taxon>Peduoviridae</taxon>
        <taxon>Maltschvirus</taxon>
        <taxon>Maltschvirus maltsch</taxon>
    </lineage>
</organism>
<protein>
    <submittedName>
        <fullName evidence="2">Uncharacterized protein</fullName>
    </submittedName>
</protein>
<accession>A0A6J5RHG9</accession>